<sequence length="118" mass="13740">MGTDGLYKSLCLLGRFSNNWRIEEKMCRIFESDLFKTSGTRIQNQHGEIYNHSISFAFSSQNVHQNKGYETQDPFIQIQRPQKGCFKNLESWSDKVEMSGQLHIESKRKLRGSSTYNP</sequence>
<proteinExistence type="predicted"/>
<evidence type="ECO:0000313" key="1">
    <source>
        <dbReference type="EMBL" id="OLY84479.1"/>
    </source>
</evidence>
<accession>A0A1R0H5Q3</accession>
<dbReference type="STRING" id="133383.A0A1R0H5Q3"/>
<protein>
    <submittedName>
        <fullName evidence="1">Uncharacterized protein</fullName>
    </submittedName>
</protein>
<dbReference type="AlphaFoldDB" id="A0A1R0H5Q3"/>
<dbReference type="EMBL" id="LSSL01000479">
    <property type="protein sequence ID" value="OLY84479.1"/>
    <property type="molecule type" value="Genomic_DNA"/>
</dbReference>
<gene>
    <name evidence="1" type="ORF">AYI68_g1357</name>
</gene>
<comment type="caution">
    <text evidence="1">The sequence shown here is derived from an EMBL/GenBank/DDBJ whole genome shotgun (WGS) entry which is preliminary data.</text>
</comment>
<organism evidence="1 2">
    <name type="scientific">Smittium mucronatum</name>
    <dbReference type="NCBI Taxonomy" id="133383"/>
    <lineage>
        <taxon>Eukaryota</taxon>
        <taxon>Fungi</taxon>
        <taxon>Fungi incertae sedis</taxon>
        <taxon>Zoopagomycota</taxon>
        <taxon>Kickxellomycotina</taxon>
        <taxon>Harpellomycetes</taxon>
        <taxon>Harpellales</taxon>
        <taxon>Legeriomycetaceae</taxon>
        <taxon>Smittium</taxon>
    </lineage>
</organism>
<name>A0A1R0H5Q3_9FUNG</name>
<reference evidence="1 2" key="1">
    <citation type="journal article" date="2016" name="Mol. Biol. Evol.">
        <title>Genome-Wide Survey of Gut Fungi (Harpellales) Reveals the First Horizontally Transferred Ubiquitin Gene from a Mosquito Host.</title>
        <authorList>
            <person name="Wang Y."/>
            <person name="White M.M."/>
            <person name="Kvist S."/>
            <person name="Moncalvo J.M."/>
        </authorList>
    </citation>
    <scope>NUCLEOTIDE SEQUENCE [LARGE SCALE GENOMIC DNA]</scope>
    <source>
        <strain evidence="1 2">ALG-7-W6</strain>
    </source>
</reference>
<evidence type="ECO:0000313" key="2">
    <source>
        <dbReference type="Proteomes" id="UP000187455"/>
    </source>
</evidence>
<dbReference type="Proteomes" id="UP000187455">
    <property type="component" value="Unassembled WGS sequence"/>
</dbReference>
<keyword evidence="2" id="KW-1185">Reference proteome</keyword>